<keyword evidence="1" id="KW-0732">Signal</keyword>
<dbReference type="PANTHER" id="PTHR31252:SF11">
    <property type="entry name" value="DUF4419 DOMAIN-CONTAINING PROTEIN"/>
    <property type="match status" value="1"/>
</dbReference>
<gene>
    <name evidence="2" type="ORF">FA047_00305</name>
</gene>
<reference evidence="2 3" key="1">
    <citation type="submission" date="2019-04" db="EMBL/GenBank/DDBJ databases">
        <title>Pedobacter sp. RP-3-15 sp. nov., isolated from Arctic soil.</title>
        <authorList>
            <person name="Dahal R.H."/>
            <person name="Kim D.-U."/>
        </authorList>
    </citation>
    <scope>NUCLEOTIDE SEQUENCE [LARGE SCALE GENOMIC DNA]</scope>
    <source>
        <strain evidence="2 3">RP-3-15</strain>
    </source>
</reference>
<dbReference type="InterPro" id="IPR025533">
    <property type="entry name" value="DUF4419"/>
</dbReference>
<feature type="chain" id="PRO_5020225670" evidence="1">
    <location>
        <begin position="21"/>
        <end position="391"/>
    </location>
</feature>
<protein>
    <submittedName>
        <fullName evidence="2">DUF4419 domain-containing protein</fullName>
    </submittedName>
</protein>
<name>A0A4U1CRS3_9SPHI</name>
<accession>A0A4U1CRS3</accession>
<evidence type="ECO:0000313" key="2">
    <source>
        <dbReference type="EMBL" id="TKC08579.1"/>
    </source>
</evidence>
<feature type="signal peptide" evidence="1">
    <location>
        <begin position="1"/>
        <end position="20"/>
    </location>
</feature>
<dbReference type="PANTHER" id="PTHR31252">
    <property type="entry name" value="DUF4419 DOMAIN-CONTAINING PROTEIN"/>
    <property type="match status" value="1"/>
</dbReference>
<dbReference type="OrthoDB" id="9806766at2"/>
<dbReference type="EMBL" id="SWBQ01000001">
    <property type="protein sequence ID" value="TKC08579.1"/>
    <property type="molecule type" value="Genomic_DNA"/>
</dbReference>
<dbReference type="AlphaFoldDB" id="A0A4U1CRS3"/>
<evidence type="ECO:0000256" key="1">
    <source>
        <dbReference type="SAM" id="SignalP"/>
    </source>
</evidence>
<sequence>MNRYYSIMLFLFFASGKVQAQSETYQIETLTKPEKLLPTVSPDGLFRNIDKNFIKLSVNDDLVDLGTHPVITGYLRAYQSHYPLTISPDIAWLLICQGFANHVNADPEKVRSQLVSFEGKKTLTVKRDLSKLDNMTDFPWETLFPEFAEQIAGFTGKELADNLSADFTTTTPTVRIASQITLMESMKEFFNYKVVFMGCGISEVTVEGSVKDWEKILKRLDYLAKYDLQWWTSELKPVIQKIIDTKKGKLDKQFWMNMVKYHKLGIYGSYDGIDGWLLKFYPYLQSSTPPVNNKVTASKGGPAEIQDFFDVAASSKNRTLYLRRSEFKEITSLNSLPKELTNVPFIVEVADTKGNVVKSFNMELWAGFMGVKQDQKSFNIKPEIGWAINRN</sequence>
<dbReference type="RefSeq" id="WP_136834000.1">
    <property type="nucleotide sequence ID" value="NZ_SWBQ01000001.1"/>
</dbReference>
<comment type="caution">
    <text evidence="2">The sequence shown here is derived from an EMBL/GenBank/DDBJ whole genome shotgun (WGS) entry which is preliminary data.</text>
</comment>
<dbReference type="Pfam" id="PF14388">
    <property type="entry name" value="DUF4419"/>
    <property type="match status" value="1"/>
</dbReference>
<organism evidence="2 3">
    <name type="scientific">Pedobacter frigoris</name>
    <dbReference type="NCBI Taxonomy" id="2571272"/>
    <lineage>
        <taxon>Bacteria</taxon>
        <taxon>Pseudomonadati</taxon>
        <taxon>Bacteroidota</taxon>
        <taxon>Sphingobacteriia</taxon>
        <taxon>Sphingobacteriales</taxon>
        <taxon>Sphingobacteriaceae</taxon>
        <taxon>Pedobacter</taxon>
    </lineage>
</organism>
<proteinExistence type="predicted"/>
<evidence type="ECO:0000313" key="3">
    <source>
        <dbReference type="Proteomes" id="UP000307244"/>
    </source>
</evidence>
<dbReference type="Proteomes" id="UP000307244">
    <property type="component" value="Unassembled WGS sequence"/>
</dbReference>
<keyword evidence="3" id="KW-1185">Reference proteome</keyword>